<evidence type="ECO:0000256" key="8">
    <source>
        <dbReference type="SAM" id="MobiDB-lite"/>
    </source>
</evidence>
<accession>H8G902</accession>
<evidence type="ECO:0000256" key="4">
    <source>
        <dbReference type="ARBA" id="ARBA00022741"/>
    </source>
</evidence>
<keyword evidence="7" id="KW-0342">GTP-binding</keyword>
<dbReference type="Pfam" id="PF02492">
    <property type="entry name" value="cobW"/>
    <property type="match status" value="1"/>
</dbReference>
<protein>
    <submittedName>
        <fullName evidence="10">Hydrogenase accessory protein HypB</fullName>
    </submittedName>
</protein>
<dbReference type="InterPro" id="IPR027417">
    <property type="entry name" value="P-loop_NTPase"/>
</dbReference>
<keyword evidence="6" id="KW-0862">Zinc</keyword>
<keyword evidence="11" id="KW-1185">Reference proteome</keyword>
<evidence type="ECO:0000313" key="11">
    <source>
        <dbReference type="Proteomes" id="UP000004705"/>
    </source>
</evidence>
<dbReference type="GO" id="GO:0016151">
    <property type="term" value="F:nickel cation binding"/>
    <property type="evidence" value="ECO:0007669"/>
    <property type="project" value="InterPro"/>
</dbReference>
<dbReference type="GO" id="GO:0003924">
    <property type="term" value="F:GTPase activity"/>
    <property type="evidence" value="ECO:0007669"/>
    <property type="project" value="InterPro"/>
</dbReference>
<dbReference type="HOGENOM" id="CLU_056148_0_0_11"/>
<evidence type="ECO:0000256" key="5">
    <source>
        <dbReference type="ARBA" id="ARBA00022801"/>
    </source>
</evidence>
<gene>
    <name evidence="10" type="ORF">SacazDRAFT_03619</name>
</gene>
<dbReference type="InterPro" id="IPR004392">
    <property type="entry name" value="Hyd_mat_HypB"/>
</dbReference>
<name>H8G902_9PSEU</name>
<evidence type="ECO:0000256" key="3">
    <source>
        <dbReference type="ARBA" id="ARBA00022723"/>
    </source>
</evidence>
<evidence type="ECO:0000256" key="7">
    <source>
        <dbReference type="ARBA" id="ARBA00023134"/>
    </source>
</evidence>
<dbReference type="RefSeq" id="WP_005443916.1">
    <property type="nucleotide sequence ID" value="NZ_CM001466.1"/>
</dbReference>
<dbReference type="GO" id="GO:0008270">
    <property type="term" value="F:zinc ion binding"/>
    <property type="evidence" value="ECO:0007669"/>
    <property type="project" value="TreeGrafter"/>
</dbReference>
<keyword evidence="5" id="KW-0378">Hydrolase</keyword>
<feature type="compositionally biased region" description="Low complexity" evidence="8">
    <location>
        <begin position="258"/>
        <end position="278"/>
    </location>
</feature>
<proteinExistence type="inferred from homology"/>
<dbReference type="PANTHER" id="PTHR30134">
    <property type="entry name" value="HYDROGENASE PROTEIN ASSEMBLY PROTEIN, NICKEL CHAPERONE"/>
    <property type="match status" value="1"/>
</dbReference>
<dbReference type="PANTHER" id="PTHR30134:SF2">
    <property type="entry name" value="HYDROGENASE MATURATION FACTOR HYPB"/>
    <property type="match status" value="1"/>
</dbReference>
<dbReference type="EMBL" id="CM001466">
    <property type="protein sequence ID" value="EHY90483.1"/>
    <property type="molecule type" value="Genomic_DNA"/>
</dbReference>
<sequence length="278" mass="29812">MCGTCGCDEVSNETVSRGADEHPGTGHRDTVAVERDVLAKNDEIAEDNRAWLASRECFAVNLMSAPGSGKTTLLESTVRELTVDVFVGAVEGDQAGSLDADRLRAVGCRVVQINTGSGCHLDADMLARALRELDPPRRSLVVVENVGNLVCPALFDLGERRRVVLASTTEGEDKPLKYPHMFRAADLVVLTKSDLIPHLTFEVDHFARHLRRINPSAELLVTSAVSGEGLDQWFSWLRSQLGLRSGAPVSSPVPSPASMPSRSSVSPVSSRAVPSASS</sequence>
<evidence type="ECO:0000256" key="2">
    <source>
        <dbReference type="ARBA" id="ARBA00022596"/>
    </source>
</evidence>
<dbReference type="SUPFAM" id="SSF52540">
    <property type="entry name" value="P-loop containing nucleoside triphosphate hydrolases"/>
    <property type="match status" value="1"/>
</dbReference>
<dbReference type="NCBIfam" id="TIGR00073">
    <property type="entry name" value="hypB"/>
    <property type="match status" value="1"/>
</dbReference>
<dbReference type="Proteomes" id="UP000004705">
    <property type="component" value="Chromosome"/>
</dbReference>
<organism evidence="10 11">
    <name type="scientific">Saccharomonospora azurea NA-128</name>
    <dbReference type="NCBI Taxonomy" id="882081"/>
    <lineage>
        <taxon>Bacteria</taxon>
        <taxon>Bacillati</taxon>
        <taxon>Actinomycetota</taxon>
        <taxon>Actinomycetes</taxon>
        <taxon>Pseudonocardiales</taxon>
        <taxon>Pseudonocardiaceae</taxon>
        <taxon>Saccharomonospora</taxon>
    </lineage>
</organism>
<dbReference type="GO" id="GO:0005525">
    <property type="term" value="F:GTP binding"/>
    <property type="evidence" value="ECO:0007669"/>
    <property type="project" value="UniProtKB-KW"/>
</dbReference>
<keyword evidence="3" id="KW-0479">Metal-binding</keyword>
<reference evidence="10 11" key="1">
    <citation type="journal article" date="2012" name="Stand. Genomic Sci.">
        <title>Genome sequence of the soil bacterium Saccharomonospora azurea type strain (NA-128(T)).</title>
        <authorList>
            <person name="Klenk H.P."/>
            <person name="Held B."/>
            <person name="Lucas S."/>
            <person name="Lapidus A."/>
            <person name="Copeland A."/>
            <person name="Hammon N."/>
            <person name="Pitluck S."/>
            <person name="Goodwin L.A."/>
            <person name="Han C."/>
            <person name="Tapia R."/>
            <person name="Brambilla E.M."/>
            <person name="Potter G."/>
            <person name="Land M."/>
            <person name="Ivanova N."/>
            <person name="Rohde M."/>
            <person name="Goker M."/>
            <person name="Detter J.C."/>
            <person name="Kyrpides N.C."/>
            <person name="Woyke T."/>
        </authorList>
    </citation>
    <scope>NUCLEOTIDE SEQUENCE [LARGE SCALE GENOMIC DNA]</scope>
    <source>
        <strain evidence="10 11">NA-128</strain>
    </source>
</reference>
<feature type="region of interest" description="Disordered" evidence="8">
    <location>
        <begin position="244"/>
        <end position="278"/>
    </location>
</feature>
<dbReference type="Gene3D" id="3.40.50.300">
    <property type="entry name" value="P-loop containing nucleotide triphosphate hydrolases"/>
    <property type="match status" value="1"/>
</dbReference>
<evidence type="ECO:0000256" key="1">
    <source>
        <dbReference type="ARBA" id="ARBA00006211"/>
    </source>
</evidence>
<feature type="domain" description="CobW/HypB/UreG nucleotide-binding" evidence="9">
    <location>
        <begin position="60"/>
        <end position="219"/>
    </location>
</feature>
<evidence type="ECO:0000313" key="10">
    <source>
        <dbReference type="EMBL" id="EHY90483.1"/>
    </source>
</evidence>
<keyword evidence="4" id="KW-0547">Nucleotide-binding</keyword>
<keyword evidence="2" id="KW-0533">Nickel</keyword>
<dbReference type="GO" id="GO:0051604">
    <property type="term" value="P:protein maturation"/>
    <property type="evidence" value="ECO:0007669"/>
    <property type="project" value="InterPro"/>
</dbReference>
<evidence type="ECO:0000259" key="9">
    <source>
        <dbReference type="Pfam" id="PF02492"/>
    </source>
</evidence>
<dbReference type="AlphaFoldDB" id="H8G902"/>
<dbReference type="InterPro" id="IPR003495">
    <property type="entry name" value="CobW/HypB/UreG_nucleotide-bd"/>
</dbReference>
<comment type="similarity">
    <text evidence="1">Belongs to the SIMIBI class G3E GTPase family. HypB/HupM subfamily.</text>
</comment>
<evidence type="ECO:0000256" key="6">
    <source>
        <dbReference type="ARBA" id="ARBA00022833"/>
    </source>
</evidence>
<dbReference type="CDD" id="cd05390">
    <property type="entry name" value="HypB"/>
    <property type="match status" value="1"/>
</dbReference>